<comment type="catalytic activity">
    <reaction evidence="1">
        <text>ATP + protein L-histidine = ADP + protein N-phospho-L-histidine.</text>
        <dbReference type="EC" id="2.7.13.3"/>
    </reaction>
</comment>
<keyword evidence="8 15" id="KW-0418">Kinase</keyword>
<dbReference type="Gene3D" id="3.30.565.10">
    <property type="entry name" value="Histidine kinase-like ATPase, C-terminal domain"/>
    <property type="match status" value="1"/>
</dbReference>
<keyword evidence="12 13" id="KW-0472">Membrane</keyword>
<dbReference type="GO" id="GO:0004673">
    <property type="term" value="F:protein histidine kinase activity"/>
    <property type="evidence" value="ECO:0007669"/>
    <property type="project" value="UniProtKB-EC"/>
</dbReference>
<organism evidence="15 16">
    <name type="scientific">Bacillus cereus</name>
    <dbReference type="NCBI Taxonomy" id="1396"/>
    <lineage>
        <taxon>Bacteria</taxon>
        <taxon>Bacillati</taxon>
        <taxon>Bacillota</taxon>
        <taxon>Bacilli</taxon>
        <taxon>Bacillales</taxon>
        <taxon>Bacillaceae</taxon>
        <taxon>Bacillus</taxon>
        <taxon>Bacillus cereus group</taxon>
    </lineage>
</organism>
<keyword evidence="11" id="KW-0902">Two-component regulatory system</keyword>
<dbReference type="SMART" id="SM00387">
    <property type="entry name" value="HATPase_c"/>
    <property type="match status" value="1"/>
</dbReference>
<dbReference type="EMBL" id="VDDR01000010">
    <property type="protein sequence ID" value="TNB96308.1"/>
    <property type="molecule type" value="Genomic_DNA"/>
</dbReference>
<evidence type="ECO:0000256" key="2">
    <source>
        <dbReference type="ARBA" id="ARBA00004651"/>
    </source>
</evidence>
<dbReference type="SUPFAM" id="SSF55874">
    <property type="entry name" value="ATPase domain of HSP90 chaperone/DNA topoisomerase II/histidine kinase"/>
    <property type="match status" value="1"/>
</dbReference>
<dbReference type="Proteomes" id="UP000309400">
    <property type="component" value="Unassembled WGS sequence"/>
</dbReference>
<dbReference type="PANTHER" id="PTHR45453">
    <property type="entry name" value="PHOSPHATE REGULON SENSOR PROTEIN PHOR"/>
    <property type="match status" value="1"/>
</dbReference>
<dbReference type="GO" id="GO:0005524">
    <property type="term" value="F:ATP binding"/>
    <property type="evidence" value="ECO:0007669"/>
    <property type="project" value="UniProtKB-KW"/>
</dbReference>
<dbReference type="Pfam" id="PF02518">
    <property type="entry name" value="HATPase_c"/>
    <property type="match status" value="1"/>
</dbReference>
<evidence type="ECO:0000256" key="13">
    <source>
        <dbReference type="SAM" id="Phobius"/>
    </source>
</evidence>
<comment type="subcellular location">
    <subcellularLocation>
        <location evidence="2">Cell membrane</location>
        <topology evidence="2">Multi-pass membrane protein</topology>
    </subcellularLocation>
</comment>
<evidence type="ECO:0000256" key="3">
    <source>
        <dbReference type="ARBA" id="ARBA00012438"/>
    </source>
</evidence>
<dbReference type="PROSITE" id="PS50109">
    <property type="entry name" value="HIS_KIN"/>
    <property type="match status" value="1"/>
</dbReference>
<name>A0ABD7RBL3_BACCE</name>
<dbReference type="InterPro" id="IPR005467">
    <property type="entry name" value="His_kinase_dom"/>
</dbReference>
<evidence type="ECO:0000256" key="6">
    <source>
        <dbReference type="ARBA" id="ARBA00022692"/>
    </source>
</evidence>
<keyword evidence="6 13" id="KW-0812">Transmembrane</keyword>
<dbReference type="InterPro" id="IPR003594">
    <property type="entry name" value="HATPase_dom"/>
</dbReference>
<protein>
    <recommendedName>
        <fullName evidence="3">histidine kinase</fullName>
        <ecNumber evidence="3">2.7.13.3</ecNumber>
    </recommendedName>
</protein>
<accession>A0ABD7RBL3</accession>
<dbReference type="InterPro" id="IPR050351">
    <property type="entry name" value="BphY/WalK/GraS-like"/>
</dbReference>
<evidence type="ECO:0000256" key="4">
    <source>
        <dbReference type="ARBA" id="ARBA00022475"/>
    </source>
</evidence>
<keyword evidence="10 13" id="KW-1133">Transmembrane helix</keyword>
<reference evidence="15 16" key="1">
    <citation type="submission" date="2019-06" db="EMBL/GenBank/DDBJ databases">
        <title>Biocontrol Bacillus strains from Vietnam.</title>
        <authorList>
            <person name="Borriss R."/>
            <person name="Lasch P."/>
            <person name="Thanh Tam L.T."/>
        </authorList>
    </citation>
    <scope>NUCLEOTIDE SEQUENCE [LARGE SCALE GENOMIC DNA]</scope>
    <source>
        <strain evidence="15 16">A8</strain>
    </source>
</reference>
<dbReference type="GO" id="GO:0005886">
    <property type="term" value="C:plasma membrane"/>
    <property type="evidence" value="ECO:0007669"/>
    <property type="project" value="UniProtKB-SubCell"/>
</dbReference>
<comment type="caution">
    <text evidence="15">The sequence shown here is derived from an EMBL/GenBank/DDBJ whole genome shotgun (WGS) entry which is preliminary data.</text>
</comment>
<feature type="transmembrane region" description="Helical" evidence="13">
    <location>
        <begin position="41"/>
        <end position="61"/>
    </location>
</feature>
<sequence length="340" mass="39429">MKLSDYAKNHRLWILCSVLILIVINGVLFTSTAINQSYIDIVYMDLLIVVILLFNIFYGFISEKKKYEAVFTSSIETLKNNRARNDYFIDMFIKFSKKQQNKFLEIEENYKNDINEIQDYTTQWVHDIKVNIAVCDLLLDEIEAESGRELRNQIEQIKFRINHILHVTRANHYDQDILVGEVDVCHVLRSAIKENALFFINKNIEIETDLSPFSVISDERWIYYIFGQILNNSSKYTPEGGALIIKTNEDKQAYYITIKDNGIGISKEDLSRIFNKGFTGKNGKIGTKSTGMGLYYAEKIAEKLSVGIKVDSEEGEYTEFSIIFYKLSDYYKMSNEAINI</sequence>
<evidence type="ECO:0000256" key="12">
    <source>
        <dbReference type="ARBA" id="ARBA00023136"/>
    </source>
</evidence>
<feature type="transmembrane region" description="Helical" evidence="13">
    <location>
        <begin position="12"/>
        <end position="35"/>
    </location>
</feature>
<evidence type="ECO:0000259" key="14">
    <source>
        <dbReference type="PROSITE" id="PS50109"/>
    </source>
</evidence>
<proteinExistence type="predicted"/>
<evidence type="ECO:0000313" key="16">
    <source>
        <dbReference type="Proteomes" id="UP000309400"/>
    </source>
</evidence>
<dbReference type="InterPro" id="IPR036890">
    <property type="entry name" value="HATPase_C_sf"/>
</dbReference>
<evidence type="ECO:0000256" key="7">
    <source>
        <dbReference type="ARBA" id="ARBA00022741"/>
    </source>
</evidence>
<evidence type="ECO:0000256" key="9">
    <source>
        <dbReference type="ARBA" id="ARBA00022840"/>
    </source>
</evidence>
<dbReference type="GO" id="GO:0000160">
    <property type="term" value="P:phosphorelay signal transduction system"/>
    <property type="evidence" value="ECO:0007669"/>
    <property type="project" value="UniProtKB-KW"/>
</dbReference>
<keyword evidence="9" id="KW-0067">ATP-binding</keyword>
<keyword evidence="5" id="KW-0808">Transferase</keyword>
<dbReference type="AlphaFoldDB" id="A0ABD7RBL3"/>
<evidence type="ECO:0000256" key="8">
    <source>
        <dbReference type="ARBA" id="ARBA00022777"/>
    </source>
</evidence>
<evidence type="ECO:0000313" key="15">
    <source>
        <dbReference type="EMBL" id="TNB96308.1"/>
    </source>
</evidence>
<evidence type="ECO:0000256" key="11">
    <source>
        <dbReference type="ARBA" id="ARBA00023012"/>
    </source>
</evidence>
<keyword evidence="7" id="KW-0547">Nucleotide-binding</keyword>
<keyword evidence="4" id="KW-1003">Cell membrane</keyword>
<feature type="domain" description="Histidine kinase" evidence="14">
    <location>
        <begin position="123"/>
        <end position="328"/>
    </location>
</feature>
<dbReference type="EC" id="2.7.13.3" evidence="3"/>
<evidence type="ECO:0000256" key="5">
    <source>
        <dbReference type="ARBA" id="ARBA00022679"/>
    </source>
</evidence>
<dbReference type="RefSeq" id="WP_139020031.1">
    <property type="nucleotide sequence ID" value="NZ_VDDR01000010.1"/>
</dbReference>
<gene>
    <name evidence="15" type="ORF">FHG65_18955</name>
</gene>
<evidence type="ECO:0000256" key="1">
    <source>
        <dbReference type="ARBA" id="ARBA00000085"/>
    </source>
</evidence>
<dbReference type="PANTHER" id="PTHR45453:SF2">
    <property type="entry name" value="HISTIDINE KINASE"/>
    <property type="match status" value="1"/>
</dbReference>
<evidence type="ECO:0000256" key="10">
    <source>
        <dbReference type="ARBA" id="ARBA00022989"/>
    </source>
</evidence>